<dbReference type="Proteomes" id="UP000006237">
    <property type="component" value="Unassembled WGS sequence"/>
</dbReference>
<keyword evidence="2" id="KW-1185">Reference proteome</keyword>
<evidence type="ECO:0000313" key="2">
    <source>
        <dbReference type="Proteomes" id="UP000006237"/>
    </source>
</evidence>
<name>A0ABM9XMC8_9CORY</name>
<proteinExistence type="predicted"/>
<evidence type="ECO:0000313" key="1">
    <source>
        <dbReference type="EMBL" id="EEI62306.1"/>
    </source>
</evidence>
<dbReference type="EMBL" id="ACHF01000114">
    <property type="protein sequence ID" value="EEI62306.1"/>
    <property type="molecule type" value="Genomic_DNA"/>
</dbReference>
<sequence length="57" mass="6443">MTLGVNNAMTSSVQKVVTHNTDYAHPQYQLRTNYADQLRRQPVPTTPISHCGDYLLP</sequence>
<accession>A0ABM9XMC8</accession>
<reference evidence="1 2" key="1">
    <citation type="submission" date="2009-01" db="EMBL/GenBank/DDBJ databases">
        <authorList>
            <person name="Qin X."/>
            <person name="Bachman B."/>
            <person name="Battles P."/>
            <person name="Bell A."/>
            <person name="Bess C."/>
            <person name="Bickham C."/>
            <person name="Chaboub L."/>
            <person name="Chen D."/>
            <person name="Coyle M."/>
            <person name="Deiros D.R."/>
            <person name="Dinh H."/>
            <person name="Forbes L."/>
            <person name="Fowler G."/>
            <person name="Francisco L."/>
            <person name="Fu Q."/>
            <person name="Gubbala S."/>
            <person name="Hale W."/>
            <person name="Han Y."/>
            <person name="Hemphill L."/>
            <person name="Highlander S.K."/>
            <person name="Hirani K."/>
            <person name="Hogues M."/>
            <person name="Jackson L."/>
            <person name="Jakkamsetti A."/>
            <person name="Javaid M."/>
            <person name="Jiang H."/>
            <person name="Korchina V."/>
            <person name="Kovar C."/>
            <person name="Lara F."/>
            <person name="Lee S."/>
            <person name="Mata R."/>
            <person name="Mathew T."/>
            <person name="Moen C."/>
            <person name="Morales K."/>
            <person name="Munidasa M."/>
            <person name="Nazareth L."/>
            <person name="Ngo R."/>
            <person name="Nguyen L."/>
            <person name="Okwuonu G."/>
            <person name="Ongeri F."/>
            <person name="Patil S."/>
            <person name="Petrosino J."/>
            <person name="Pham C."/>
            <person name="Pham P."/>
            <person name="Pu L.-L."/>
            <person name="Puazo M."/>
            <person name="Raj R."/>
            <person name="Reid J."/>
            <person name="Rouhana J."/>
            <person name="Saada N."/>
            <person name="Shang Y."/>
            <person name="Simmons D."/>
            <person name="Thornton R."/>
            <person name="Warren J."/>
            <person name="Weissenberger G."/>
            <person name="Zhang J."/>
            <person name="Zhang L."/>
            <person name="Zhou C."/>
            <person name="Zhu D."/>
            <person name="Muzny D."/>
            <person name="Worley K."/>
            <person name="Gibbs R."/>
        </authorList>
    </citation>
    <scope>NUCLEOTIDE SEQUENCE [LARGE SCALE GENOMIC DNA]</scope>
    <source>
        <strain evidence="1 2">ATCC 51866</strain>
    </source>
</reference>
<comment type="caution">
    <text evidence="1">The sequence shown here is derived from an EMBL/GenBank/DDBJ whole genome shotgun (WGS) entry which is preliminary data.</text>
</comment>
<gene>
    <name evidence="1" type="ORF">HMPREF0293_2206</name>
</gene>
<organism evidence="1 2">
    <name type="scientific">Corynebacterium glucuronolyticum ATCC 51866</name>
    <dbReference type="NCBI Taxonomy" id="548478"/>
    <lineage>
        <taxon>Bacteria</taxon>
        <taxon>Bacillati</taxon>
        <taxon>Actinomycetota</taxon>
        <taxon>Actinomycetes</taxon>
        <taxon>Mycobacteriales</taxon>
        <taxon>Corynebacteriaceae</taxon>
        <taxon>Corynebacterium</taxon>
    </lineage>
</organism>
<protein>
    <submittedName>
        <fullName evidence="1">Uncharacterized protein</fullName>
    </submittedName>
</protein>